<dbReference type="EMBL" id="KK914687">
    <property type="protein sequence ID" value="KDP30364.1"/>
    <property type="molecule type" value="Genomic_DNA"/>
</dbReference>
<proteinExistence type="predicted"/>
<keyword evidence="2" id="KW-1185">Reference proteome</keyword>
<dbReference type="OrthoDB" id="671678at2759"/>
<protein>
    <submittedName>
        <fullName evidence="1">Uncharacterized protein</fullName>
    </submittedName>
</protein>
<evidence type="ECO:0000313" key="2">
    <source>
        <dbReference type="Proteomes" id="UP000027138"/>
    </source>
</evidence>
<reference evidence="1 2" key="1">
    <citation type="journal article" date="2014" name="PLoS ONE">
        <title>Global Analysis of Gene Expression Profiles in Physic Nut (Jatropha curcas L.) Seedlings Exposed to Salt Stress.</title>
        <authorList>
            <person name="Zhang L."/>
            <person name="Zhang C."/>
            <person name="Wu P."/>
            <person name="Chen Y."/>
            <person name="Li M."/>
            <person name="Jiang H."/>
            <person name="Wu G."/>
        </authorList>
    </citation>
    <scope>NUCLEOTIDE SEQUENCE [LARGE SCALE GENOMIC DNA]</scope>
    <source>
        <strain evidence="2">cv. GZQX0401</strain>
        <tissue evidence="1">Young leaves</tissue>
    </source>
</reference>
<organism evidence="1 2">
    <name type="scientific">Jatropha curcas</name>
    <name type="common">Barbados nut</name>
    <dbReference type="NCBI Taxonomy" id="180498"/>
    <lineage>
        <taxon>Eukaryota</taxon>
        <taxon>Viridiplantae</taxon>
        <taxon>Streptophyta</taxon>
        <taxon>Embryophyta</taxon>
        <taxon>Tracheophyta</taxon>
        <taxon>Spermatophyta</taxon>
        <taxon>Magnoliopsida</taxon>
        <taxon>eudicotyledons</taxon>
        <taxon>Gunneridae</taxon>
        <taxon>Pentapetalae</taxon>
        <taxon>rosids</taxon>
        <taxon>fabids</taxon>
        <taxon>Malpighiales</taxon>
        <taxon>Euphorbiaceae</taxon>
        <taxon>Crotonoideae</taxon>
        <taxon>Jatropheae</taxon>
        <taxon>Jatropha</taxon>
    </lineage>
</organism>
<evidence type="ECO:0000313" key="1">
    <source>
        <dbReference type="EMBL" id="KDP30364.1"/>
    </source>
</evidence>
<accession>A0A067KES8</accession>
<dbReference type="AlphaFoldDB" id="A0A067KES8"/>
<name>A0A067KES8_JATCU</name>
<gene>
    <name evidence="1" type="ORF">JCGZ_17093</name>
</gene>
<dbReference type="Proteomes" id="UP000027138">
    <property type="component" value="Unassembled WGS sequence"/>
</dbReference>
<sequence length="243" mass="28053">MHTLVEKFEHEIVEANESRVGEAKSKSENIRIADCPSDISKGKLLAIVFKYDVAPKYKLARPELDMRINTLLDDKPIMLYEESFCSGVRFPLSEPLRSFFNEYEITINQLHPNGLRLLCGIVELGRRNRTTLTARRMGELYCFYHRVNEDHCFLQVKNDCNIFYKAVKISSLKNWKQKYFIVHRAGGFSIPNQWSSDPMRRLPTSPTLEDQKCVDLIKARGLRSVNLKQVIAKGYRVLPLAGL</sequence>